<feature type="transmembrane region" description="Helical" evidence="7">
    <location>
        <begin position="34"/>
        <end position="60"/>
    </location>
</feature>
<evidence type="ECO:0000256" key="7">
    <source>
        <dbReference type="SAM" id="Phobius"/>
    </source>
</evidence>
<dbReference type="GO" id="GO:0006465">
    <property type="term" value="P:signal peptide processing"/>
    <property type="evidence" value="ECO:0007669"/>
    <property type="project" value="UniProtKB-UniRule"/>
</dbReference>
<dbReference type="Proteomes" id="UP000199012">
    <property type="component" value="Unassembled WGS sequence"/>
</dbReference>
<evidence type="ECO:0000256" key="6">
    <source>
        <dbReference type="SAM" id="MobiDB-lite"/>
    </source>
</evidence>
<dbReference type="NCBIfam" id="TIGR02228">
    <property type="entry name" value="sigpep_I_arch"/>
    <property type="match status" value="1"/>
</dbReference>
<comment type="subcellular location">
    <subcellularLocation>
        <location evidence="1">Membrane</location>
    </subcellularLocation>
</comment>
<name>A0A1I0YUB5_9CELL</name>
<evidence type="ECO:0000256" key="3">
    <source>
        <dbReference type="ARBA" id="ARBA00022989"/>
    </source>
</evidence>
<dbReference type="OrthoDB" id="5241786at2"/>
<evidence type="ECO:0000256" key="2">
    <source>
        <dbReference type="ARBA" id="ARBA00022692"/>
    </source>
</evidence>
<dbReference type="InterPro" id="IPR036286">
    <property type="entry name" value="LexA/Signal_pep-like_sf"/>
</dbReference>
<sequence length="230" mass="23719">MSSGRHRRARRARARAAGAPRHVLRRPLGARVRAVAGLTAATTATAVLACVGGLGTWALLPAVVGWETRVVVSGSMVPALAVGDLVVTAPPPGPVLPGHVVVFDEPGGTGRTVVHRVRSVRPDGALVTRGDANGSDDGAPLAPADVRGVARLRVPLVGLPAVWARQGEAGRLVAVVAAAVLLPVAATLPVPSSPERPRAERRAEAGGSAGRHRRRHGRRAPGPRRRADRP</sequence>
<dbReference type="GO" id="GO:0016020">
    <property type="term" value="C:membrane"/>
    <property type="evidence" value="ECO:0007669"/>
    <property type="project" value="UniProtKB-SubCell"/>
</dbReference>
<dbReference type="GO" id="GO:0004252">
    <property type="term" value="F:serine-type endopeptidase activity"/>
    <property type="evidence" value="ECO:0007669"/>
    <property type="project" value="UniProtKB-UniRule"/>
</dbReference>
<dbReference type="GO" id="GO:0009003">
    <property type="term" value="F:signal peptidase activity"/>
    <property type="evidence" value="ECO:0007669"/>
    <property type="project" value="UniProtKB-EC"/>
</dbReference>
<dbReference type="EC" id="3.4.21.89" evidence="5"/>
<dbReference type="SUPFAM" id="SSF51306">
    <property type="entry name" value="LexA/Signal peptidase"/>
    <property type="match status" value="1"/>
</dbReference>
<protein>
    <recommendedName>
        <fullName evidence="5">Signal peptidase I</fullName>
        <ecNumber evidence="5">3.4.21.89</ecNumber>
    </recommendedName>
</protein>
<reference evidence="8 9" key="1">
    <citation type="submission" date="2016-10" db="EMBL/GenBank/DDBJ databases">
        <authorList>
            <person name="de Groot N.N."/>
        </authorList>
    </citation>
    <scope>NUCLEOTIDE SEQUENCE [LARGE SCALE GENOMIC DNA]</scope>
    <source>
        <strain evidence="8 9">CGMCC 4.6945</strain>
    </source>
</reference>
<keyword evidence="4 7" id="KW-0472">Membrane</keyword>
<keyword evidence="9" id="KW-1185">Reference proteome</keyword>
<evidence type="ECO:0000256" key="5">
    <source>
        <dbReference type="NCBIfam" id="TIGR02228"/>
    </source>
</evidence>
<dbReference type="STRING" id="988821.SAMN05421867_108162"/>
<evidence type="ECO:0000313" key="9">
    <source>
        <dbReference type="Proteomes" id="UP000199012"/>
    </source>
</evidence>
<dbReference type="CDD" id="cd06530">
    <property type="entry name" value="S26_SPase_I"/>
    <property type="match status" value="1"/>
</dbReference>
<dbReference type="RefSeq" id="WP_090032951.1">
    <property type="nucleotide sequence ID" value="NZ_BONM01000001.1"/>
</dbReference>
<dbReference type="InterPro" id="IPR019533">
    <property type="entry name" value="Peptidase_S26"/>
</dbReference>
<keyword evidence="3 7" id="KW-1133">Transmembrane helix</keyword>
<evidence type="ECO:0000256" key="4">
    <source>
        <dbReference type="ARBA" id="ARBA00023136"/>
    </source>
</evidence>
<organism evidence="8 9">
    <name type="scientific">Cellulomonas marina</name>
    <dbReference type="NCBI Taxonomy" id="988821"/>
    <lineage>
        <taxon>Bacteria</taxon>
        <taxon>Bacillati</taxon>
        <taxon>Actinomycetota</taxon>
        <taxon>Actinomycetes</taxon>
        <taxon>Micrococcales</taxon>
        <taxon>Cellulomonadaceae</taxon>
        <taxon>Cellulomonas</taxon>
    </lineage>
</organism>
<evidence type="ECO:0000256" key="1">
    <source>
        <dbReference type="ARBA" id="ARBA00004370"/>
    </source>
</evidence>
<dbReference type="AlphaFoldDB" id="A0A1I0YUB5"/>
<dbReference type="EMBL" id="FOKA01000008">
    <property type="protein sequence ID" value="SFB16577.1"/>
    <property type="molecule type" value="Genomic_DNA"/>
</dbReference>
<feature type="region of interest" description="Disordered" evidence="6">
    <location>
        <begin position="188"/>
        <end position="230"/>
    </location>
</feature>
<dbReference type="InterPro" id="IPR001733">
    <property type="entry name" value="Peptidase_S26B"/>
</dbReference>
<feature type="compositionally biased region" description="Basic residues" evidence="6">
    <location>
        <begin position="210"/>
        <end position="230"/>
    </location>
</feature>
<keyword evidence="2 7" id="KW-0812">Transmembrane</keyword>
<dbReference type="PRINTS" id="PR00728">
    <property type="entry name" value="SIGNALPTASE"/>
</dbReference>
<proteinExistence type="predicted"/>
<evidence type="ECO:0000313" key="8">
    <source>
        <dbReference type="EMBL" id="SFB16577.1"/>
    </source>
</evidence>
<accession>A0A1I0YUB5</accession>
<gene>
    <name evidence="8" type="ORF">SAMN05421867_108162</name>
</gene>
<feature type="compositionally biased region" description="Basic and acidic residues" evidence="6">
    <location>
        <begin position="195"/>
        <end position="204"/>
    </location>
</feature>